<dbReference type="Pfam" id="PF10431">
    <property type="entry name" value="ClpB_D2-small"/>
    <property type="match status" value="1"/>
</dbReference>
<dbReference type="InterPro" id="IPR003593">
    <property type="entry name" value="AAA+_ATPase"/>
</dbReference>
<evidence type="ECO:0000259" key="6">
    <source>
        <dbReference type="SMART" id="SM01086"/>
    </source>
</evidence>
<dbReference type="EMBL" id="PFBZ01000120">
    <property type="protein sequence ID" value="PIT86496.1"/>
    <property type="molecule type" value="Genomic_DNA"/>
</dbReference>
<dbReference type="GO" id="GO:0005524">
    <property type="term" value="F:ATP binding"/>
    <property type="evidence" value="ECO:0007669"/>
    <property type="project" value="UniProtKB-KW"/>
</dbReference>
<evidence type="ECO:0000313" key="8">
    <source>
        <dbReference type="Proteomes" id="UP000229362"/>
    </source>
</evidence>
<accession>A0A2M6W123</accession>
<feature type="domain" description="AAA+ ATPase" evidence="5">
    <location>
        <begin position="125"/>
        <end position="278"/>
    </location>
</feature>
<reference evidence="8" key="1">
    <citation type="submission" date="2017-09" db="EMBL/GenBank/DDBJ databases">
        <title>Depth-based differentiation of microbial function through sediment-hosted aquifers and enrichment of novel symbionts in the deep terrestrial subsurface.</title>
        <authorList>
            <person name="Probst A.J."/>
            <person name="Ladd B."/>
            <person name="Jarett J.K."/>
            <person name="Geller-Mcgrath D.E."/>
            <person name="Sieber C.M.K."/>
            <person name="Emerson J.B."/>
            <person name="Anantharaman K."/>
            <person name="Thomas B.C."/>
            <person name="Malmstrom R."/>
            <person name="Stieglmeier M."/>
            <person name="Klingl A."/>
            <person name="Woyke T."/>
            <person name="Ryan C.M."/>
            <person name="Banfield J.F."/>
        </authorList>
    </citation>
    <scope>NUCLEOTIDE SEQUENCE [LARGE SCALE GENOMIC DNA]</scope>
</reference>
<feature type="coiled-coil region" evidence="4">
    <location>
        <begin position="20"/>
        <end position="50"/>
    </location>
</feature>
<keyword evidence="4" id="KW-0175">Coiled coil</keyword>
<dbReference type="Pfam" id="PF07724">
    <property type="entry name" value="AAA_2"/>
    <property type="match status" value="1"/>
</dbReference>
<dbReference type="GO" id="GO:0005737">
    <property type="term" value="C:cytoplasm"/>
    <property type="evidence" value="ECO:0007669"/>
    <property type="project" value="TreeGrafter"/>
</dbReference>
<sequence>YYATVDALDSCLEQKEQAIFEEAFQKAKKIKTKQEKLEKQLAALQKKKKQHTPISVGRVTKKHIAEILSKQIHTSVDTLLRDEWEALVAVEKHIKKELFGQDAVIEDLIQTLRHAYLKNTKTKKPLASYLFVGPSGVGKTALAKHLARELYHDEKALIKFDMSEFAESHSVSKLLGSPAGYIGHKERNRFTDEMKQRPYAVLLFDEIDKAHTDVRRLLFQILDEGELSDSAGKKIYFHHAIVIMTSNVGAEHYKTGGDFGFGNPTTETAVKTRNKKIEHSLKEYMSPALMGRIDKTCFFSPLSETAVEQIVKKHISELSKHLQTIKQIQITPSQQSIRTLAKKTYNKDTGAREVEQKISQIIHGLVIPLLQQSEKEKKKKKFTLSEKNGTIHLA</sequence>
<name>A0A2M6W123_9BACT</name>
<keyword evidence="1" id="KW-0547">Nucleotide-binding</keyword>
<evidence type="ECO:0008006" key="9">
    <source>
        <dbReference type="Google" id="ProtNLM"/>
    </source>
</evidence>
<protein>
    <recommendedName>
        <fullName evidence="9">ATP-dependent Clp protease ATP-binding subunit ClpC</fullName>
    </recommendedName>
</protein>
<keyword evidence="3" id="KW-0143">Chaperone</keyword>
<dbReference type="Gene3D" id="3.40.50.300">
    <property type="entry name" value="P-loop containing nucleotide triphosphate hydrolases"/>
    <property type="match status" value="1"/>
</dbReference>
<dbReference type="InterPro" id="IPR050130">
    <property type="entry name" value="ClpA_ClpB"/>
</dbReference>
<dbReference type="InterPro" id="IPR001270">
    <property type="entry name" value="ClpA/B"/>
</dbReference>
<dbReference type="PANTHER" id="PTHR11638:SF18">
    <property type="entry name" value="HEAT SHOCK PROTEIN 104"/>
    <property type="match status" value="1"/>
</dbReference>
<feature type="domain" description="Clp ATPase C-terminal" evidence="6">
    <location>
        <begin position="302"/>
        <end position="393"/>
    </location>
</feature>
<evidence type="ECO:0000256" key="2">
    <source>
        <dbReference type="ARBA" id="ARBA00022840"/>
    </source>
</evidence>
<evidence type="ECO:0000259" key="5">
    <source>
        <dbReference type="SMART" id="SM00382"/>
    </source>
</evidence>
<dbReference type="InterPro" id="IPR019489">
    <property type="entry name" value="Clp_ATPase_C"/>
</dbReference>
<proteinExistence type="predicted"/>
<dbReference type="SMART" id="SM01086">
    <property type="entry name" value="ClpB_D2-small"/>
    <property type="match status" value="1"/>
</dbReference>
<gene>
    <name evidence="7" type="ORF">COU33_02830</name>
</gene>
<keyword evidence="2" id="KW-0067">ATP-binding</keyword>
<organism evidence="7 8">
    <name type="scientific">Candidatus Magasanikbacteria bacterium CG10_big_fil_rev_8_21_14_0_10_43_6</name>
    <dbReference type="NCBI Taxonomy" id="1974650"/>
    <lineage>
        <taxon>Bacteria</taxon>
        <taxon>Candidatus Magasanikiibacteriota</taxon>
    </lineage>
</organism>
<evidence type="ECO:0000256" key="3">
    <source>
        <dbReference type="ARBA" id="ARBA00023186"/>
    </source>
</evidence>
<dbReference type="CDD" id="cd19499">
    <property type="entry name" value="RecA-like_ClpB_Hsp104-like"/>
    <property type="match status" value="1"/>
</dbReference>
<comment type="caution">
    <text evidence="7">The sequence shown here is derived from an EMBL/GenBank/DDBJ whole genome shotgun (WGS) entry which is preliminary data.</text>
</comment>
<evidence type="ECO:0000256" key="4">
    <source>
        <dbReference type="SAM" id="Coils"/>
    </source>
</evidence>
<evidence type="ECO:0000313" key="7">
    <source>
        <dbReference type="EMBL" id="PIT86496.1"/>
    </source>
</evidence>
<evidence type="ECO:0000256" key="1">
    <source>
        <dbReference type="ARBA" id="ARBA00022741"/>
    </source>
</evidence>
<dbReference type="Gene3D" id="1.10.8.60">
    <property type="match status" value="1"/>
</dbReference>
<dbReference type="SUPFAM" id="SSF52540">
    <property type="entry name" value="P-loop containing nucleoside triphosphate hydrolases"/>
    <property type="match status" value="1"/>
</dbReference>
<feature type="non-terminal residue" evidence="7">
    <location>
        <position position="1"/>
    </location>
</feature>
<dbReference type="AlphaFoldDB" id="A0A2M6W123"/>
<dbReference type="InterPro" id="IPR003959">
    <property type="entry name" value="ATPase_AAA_core"/>
</dbReference>
<dbReference type="InterPro" id="IPR027417">
    <property type="entry name" value="P-loop_NTPase"/>
</dbReference>
<dbReference type="SMART" id="SM00382">
    <property type="entry name" value="AAA"/>
    <property type="match status" value="1"/>
</dbReference>
<dbReference type="GO" id="GO:0034605">
    <property type="term" value="P:cellular response to heat"/>
    <property type="evidence" value="ECO:0007669"/>
    <property type="project" value="TreeGrafter"/>
</dbReference>
<dbReference type="PANTHER" id="PTHR11638">
    <property type="entry name" value="ATP-DEPENDENT CLP PROTEASE"/>
    <property type="match status" value="1"/>
</dbReference>
<dbReference type="Proteomes" id="UP000229362">
    <property type="component" value="Unassembled WGS sequence"/>
</dbReference>
<dbReference type="GO" id="GO:0016887">
    <property type="term" value="F:ATP hydrolysis activity"/>
    <property type="evidence" value="ECO:0007669"/>
    <property type="project" value="InterPro"/>
</dbReference>
<dbReference type="PRINTS" id="PR00300">
    <property type="entry name" value="CLPPROTEASEA"/>
</dbReference>